<dbReference type="InterPro" id="IPR011006">
    <property type="entry name" value="CheY-like_superfamily"/>
</dbReference>
<evidence type="ECO:0000259" key="5">
    <source>
        <dbReference type="PROSITE" id="PS01124"/>
    </source>
</evidence>
<dbReference type="Gene3D" id="1.10.10.60">
    <property type="entry name" value="Homeodomain-like"/>
    <property type="match status" value="2"/>
</dbReference>
<dbReference type="SMART" id="SM00342">
    <property type="entry name" value="HTH_ARAC"/>
    <property type="match status" value="1"/>
</dbReference>
<gene>
    <name evidence="7" type="ORF">DL346_00140</name>
</gene>
<dbReference type="GO" id="GO:0043565">
    <property type="term" value="F:sequence-specific DNA binding"/>
    <property type="evidence" value="ECO:0007669"/>
    <property type="project" value="InterPro"/>
</dbReference>
<dbReference type="Pfam" id="PF12833">
    <property type="entry name" value="HTH_18"/>
    <property type="match status" value="1"/>
</dbReference>
<accession>A0A328U2E2</accession>
<evidence type="ECO:0000259" key="6">
    <source>
        <dbReference type="PROSITE" id="PS50110"/>
    </source>
</evidence>
<proteinExistence type="predicted"/>
<keyword evidence="2" id="KW-0238">DNA-binding</keyword>
<name>A0A328U2E2_9BACL</name>
<dbReference type="CDD" id="cd17536">
    <property type="entry name" value="REC_YesN-like"/>
    <property type="match status" value="1"/>
</dbReference>
<evidence type="ECO:0000256" key="4">
    <source>
        <dbReference type="PROSITE-ProRule" id="PRU00169"/>
    </source>
</evidence>
<protein>
    <recommendedName>
        <fullName evidence="9">DNA-binding response regulator</fullName>
    </recommendedName>
</protein>
<dbReference type="PANTHER" id="PTHR43280">
    <property type="entry name" value="ARAC-FAMILY TRANSCRIPTIONAL REGULATOR"/>
    <property type="match status" value="1"/>
</dbReference>
<keyword evidence="8" id="KW-1185">Reference proteome</keyword>
<dbReference type="PROSITE" id="PS50110">
    <property type="entry name" value="RESPONSE_REGULATORY"/>
    <property type="match status" value="1"/>
</dbReference>
<dbReference type="InterPro" id="IPR009057">
    <property type="entry name" value="Homeodomain-like_sf"/>
</dbReference>
<dbReference type="EMBL" id="QLUW01000001">
    <property type="protein sequence ID" value="RAP76957.1"/>
    <property type="molecule type" value="Genomic_DNA"/>
</dbReference>
<feature type="domain" description="Response regulatory" evidence="6">
    <location>
        <begin position="3"/>
        <end position="120"/>
    </location>
</feature>
<feature type="domain" description="HTH araC/xylS-type" evidence="5">
    <location>
        <begin position="412"/>
        <end position="510"/>
    </location>
</feature>
<dbReference type="RefSeq" id="WP_112879955.1">
    <property type="nucleotide sequence ID" value="NZ_QLUW01000001.1"/>
</dbReference>
<dbReference type="AlphaFoldDB" id="A0A328U2E2"/>
<dbReference type="SUPFAM" id="SSF46689">
    <property type="entry name" value="Homeodomain-like"/>
    <property type="match status" value="1"/>
</dbReference>
<dbReference type="InterPro" id="IPR018060">
    <property type="entry name" value="HTH_AraC"/>
</dbReference>
<comment type="caution">
    <text evidence="7">The sequence shown here is derived from an EMBL/GenBank/DDBJ whole genome shotgun (WGS) entry which is preliminary data.</text>
</comment>
<sequence>MLKLLIVDDEKVIREHIAGYAGWADIDCRVVGQAANGWEAFEAVQKLQPDVLITDIRMPVMDGIELAEWARKRYPAMHILFLTAYNEFEYAKTAVKLGVADFITKPFQLSELTESVRCLKQYSHASSDREQLEWEELLQHMSDPDLSAESKREELREKGLLGKSLIFLSIEIDNSDLYHQHGKPVSKLALREKIAQVMDGFSYEYRMTMSRSGIYLLLFQNGTSQLADLHRMARIILAAFGDSASFSVSIAISSQLQDLSELPRGLEEIRQCWDYRMLLGEKSIISFESVQSMRQEKQSLKRSNLTELGDMLTQADEGRIKGYLRSIYKEIISMGLNKNQVHQLALEIVERTEAQLREYGVNWDFGSGVETRKAILSFDVLHNLIHYLETHLEKVIGTIAGSKQQAQGGITQKLKEYIEQRYAEEISLYSLAEHLYLNYNYLSRLIKKETGQNFRDLLWAHRIVVAKQLLRTTSMKSYEIAYAVGFKDPAHFSQLFKKMEGVSPIEYGSKP</sequence>
<organism evidence="7 8">
    <name type="scientific">Paenibacillus montanisoli</name>
    <dbReference type="NCBI Taxonomy" id="2081970"/>
    <lineage>
        <taxon>Bacteria</taxon>
        <taxon>Bacillati</taxon>
        <taxon>Bacillota</taxon>
        <taxon>Bacilli</taxon>
        <taxon>Bacillales</taxon>
        <taxon>Paenibacillaceae</taxon>
        <taxon>Paenibacillus</taxon>
    </lineage>
</organism>
<evidence type="ECO:0000256" key="2">
    <source>
        <dbReference type="ARBA" id="ARBA00023125"/>
    </source>
</evidence>
<evidence type="ECO:0000313" key="8">
    <source>
        <dbReference type="Proteomes" id="UP000249260"/>
    </source>
</evidence>
<dbReference type="OrthoDB" id="2495103at2"/>
<evidence type="ECO:0000256" key="3">
    <source>
        <dbReference type="ARBA" id="ARBA00023163"/>
    </source>
</evidence>
<keyword evidence="4" id="KW-0597">Phosphoprotein</keyword>
<dbReference type="SUPFAM" id="SSF52172">
    <property type="entry name" value="CheY-like"/>
    <property type="match status" value="1"/>
</dbReference>
<dbReference type="PROSITE" id="PS01124">
    <property type="entry name" value="HTH_ARAC_FAMILY_2"/>
    <property type="match status" value="1"/>
</dbReference>
<dbReference type="Gene3D" id="3.40.50.2300">
    <property type="match status" value="1"/>
</dbReference>
<dbReference type="GO" id="GO:0003700">
    <property type="term" value="F:DNA-binding transcription factor activity"/>
    <property type="evidence" value="ECO:0007669"/>
    <property type="project" value="InterPro"/>
</dbReference>
<evidence type="ECO:0008006" key="9">
    <source>
        <dbReference type="Google" id="ProtNLM"/>
    </source>
</evidence>
<evidence type="ECO:0000256" key="1">
    <source>
        <dbReference type="ARBA" id="ARBA00023015"/>
    </source>
</evidence>
<evidence type="ECO:0000313" key="7">
    <source>
        <dbReference type="EMBL" id="RAP76957.1"/>
    </source>
</evidence>
<dbReference type="PANTHER" id="PTHR43280:SF35">
    <property type="entry name" value="RESPONSE REGULATOR"/>
    <property type="match status" value="1"/>
</dbReference>
<dbReference type="InterPro" id="IPR001789">
    <property type="entry name" value="Sig_transdc_resp-reg_receiver"/>
</dbReference>
<reference evidence="7 8" key="1">
    <citation type="submission" date="2018-06" db="EMBL/GenBank/DDBJ databases">
        <title>Paenibacillus montanisoli sp. nov., isolated from mountain area soil.</title>
        <authorList>
            <person name="Wu M."/>
        </authorList>
    </citation>
    <scope>NUCLEOTIDE SEQUENCE [LARGE SCALE GENOMIC DNA]</scope>
    <source>
        <strain evidence="7 8">RA17</strain>
    </source>
</reference>
<dbReference type="Pfam" id="PF00072">
    <property type="entry name" value="Response_reg"/>
    <property type="match status" value="1"/>
</dbReference>
<feature type="modified residue" description="4-aspartylphosphate" evidence="4">
    <location>
        <position position="55"/>
    </location>
</feature>
<dbReference type="Proteomes" id="UP000249260">
    <property type="component" value="Unassembled WGS sequence"/>
</dbReference>
<dbReference type="GO" id="GO:0000160">
    <property type="term" value="P:phosphorelay signal transduction system"/>
    <property type="evidence" value="ECO:0007669"/>
    <property type="project" value="InterPro"/>
</dbReference>
<keyword evidence="3" id="KW-0804">Transcription</keyword>
<dbReference type="SMART" id="SM00448">
    <property type="entry name" value="REC"/>
    <property type="match status" value="1"/>
</dbReference>
<keyword evidence="1" id="KW-0805">Transcription regulation</keyword>